<dbReference type="Proteomes" id="UP000031443">
    <property type="component" value="Unassembled WGS sequence"/>
</dbReference>
<dbReference type="GO" id="GO:0043186">
    <property type="term" value="C:P granule"/>
    <property type="evidence" value="ECO:0007669"/>
    <property type="project" value="TreeGrafter"/>
</dbReference>
<sequence>MGKAFVEQAPECFVSLPFCGKICVFHCKGKWARVEITSVHSSRALDVQFMDTGTVASVKVSELRDIPSQFLREIITLPPQAMKCCLADLPRNIGMWTPDAVLWLRDTVLNCPDCSIKVAKLDDSKGIAHIYLFTPKNFPDPDRSINRQITNEDLWKHQKDVFLSVAPSGAGPIKGKSDTILAPELLGLGLKKSLMGSIKLAPDPSSVVPTVDMPLLLPLPKPGEHMDVYVSVACHPGHFVVQPWQEIHNLEVLMEEMILYYSMAEERSIAVKKNNLYAAKVENKIPSGGSNDRDYRGKAPKANDPKELDLFGRKAYLTGVKCKQWSEEASIVFRNHVEKKPLVALIQAVNESTRSWDRKIVTYLVDTALPDTDIWIHDFMSQYFVELSKVN</sequence>
<dbReference type="AlphaFoldDB" id="M7BPB6"/>
<dbReference type="EMBL" id="KB521916">
    <property type="protein sequence ID" value="EMP37560.1"/>
    <property type="molecule type" value="Genomic_DNA"/>
</dbReference>
<dbReference type="GO" id="GO:0002089">
    <property type="term" value="P:lens morphogenesis in camera-type eye"/>
    <property type="evidence" value="ECO:0007669"/>
    <property type="project" value="TreeGrafter"/>
</dbReference>
<dbReference type="eggNOG" id="KOG2039">
    <property type="taxonomic scope" value="Eukaryota"/>
</dbReference>
<dbReference type="Pfam" id="PF00567">
    <property type="entry name" value="TUDOR"/>
    <property type="match status" value="2"/>
</dbReference>
<dbReference type="SUPFAM" id="SSF63748">
    <property type="entry name" value="Tudor/PWWP/MBT"/>
    <property type="match status" value="1"/>
</dbReference>
<keyword evidence="3" id="KW-1185">Reference proteome</keyword>
<protein>
    <submittedName>
        <fullName evidence="2">Tudor domain-containing protein 7</fullName>
    </submittedName>
</protein>
<dbReference type="Gene3D" id="2.40.50.90">
    <property type="match status" value="2"/>
</dbReference>
<dbReference type="PANTHER" id="PTHR22948:SF14">
    <property type="entry name" value="TUDOR DOMAIN-CONTAINING PROTEIN 7"/>
    <property type="match status" value="1"/>
</dbReference>
<feature type="domain" description="Tudor" evidence="1">
    <location>
        <begin position="16"/>
        <end position="73"/>
    </location>
</feature>
<name>M7BPB6_CHEMY</name>
<organism evidence="2 3">
    <name type="scientific">Chelonia mydas</name>
    <name type="common">Green sea-turtle</name>
    <name type="synonym">Chelonia agassizi</name>
    <dbReference type="NCBI Taxonomy" id="8469"/>
    <lineage>
        <taxon>Eukaryota</taxon>
        <taxon>Metazoa</taxon>
        <taxon>Chordata</taxon>
        <taxon>Craniata</taxon>
        <taxon>Vertebrata</taxon>
        <taxon>Euteleostomi</taxon>
        <taxon>Archelosauria</taxon>
        <taxon>Testudinata</taxon>
        <taxon>Testudines</taxon>
        <taxon>Cryptodira</taxon>
        <taxon>Durocryptodira</taxon>
        <taxon>Americhelydia</taxon>
        <taxon>Chelonioidea</taxon>
        <taxon>Cheloniidae</taxon>
        <taxon>Chelonia</taxon>
    </lineage>
</organism>
<gene>
    <name evidence="2" type="ORF">UY3_05274</name>
</gene>
<reference evidence="3" key="1">
    <citation type="journal article" date="2013" name="Nat. Genet.">
        <title>The draft genomes of soft-shell turtle and green sea turtle yield insights into the development and evolution of the turtle-specific body plan.</title>
        <authorList>
            <person name="Wang Z."/>
            <person name="Pascual-Anaya J."/>
            <person name="Zadissa A."/>
            <person name="Li W."/>
            <person name="Niimura Y."/>
            <person name="Huang Z."/>
            <person name="Li C."/>
            <person name="White S."/>
            <person name="Xiong Z."/>
            <person name="Fang D."/>
            <person name="Wang B."/>
            <person name="Ming Y."/>
            <person name="Chen Y."/>
            <person name="Zheng Y."/>
            <person name="Kuraku S."/>
            <person name="Pignatelli M."/>
            <person name="Herrero J."/>
            <person name="Beal K."/>
            <person name="Nozawa M."/>
            <person name="Li Q."/>
            <person name="Wang J."/>
            <person name="Zhang H."/>
            <person name="Yu L."/>
            <person name="Shigenobu S."/>
            <person name="Wang J."/>
            <person name="Liu J."/>
            <person name="Flicek P."/>
            <person name="Searle S."/>
            <person name="Wang J."/>
            <person name="Kuratani S."/>
            <person name="Yin Y."/>
            <person name="Aken B."/>
            <person name="Zhang G."/>
            <person name="Irie N."/>
        </authorList>
    </citation>
    <scope>NUCLEOTIDE SEQUENCE [LARGE SCALE GENOMIC DNA]</scope>
</reference>
<dbReference type="InterPro" id="IPR035437">
    <property type="entry name" value="SNase_OB-fold_sf"/>
</dbReference>
<dbReference type="InterPro" id="IPR050621">
    <property type="entry name" value="Tudor_domain_containing"/>
</dbReference>
<proteinExistence type="predicted"/>
<evidence type="ECO:0000313" key="3">
    <source>
        <dbReference type="Proteomes" id="UP000031443"/>
    </source>
</evidence>
<accession>M7BPB6</accession>
<dbReference type="PANTHER" id="PTHR22948">
    <property type="entry name" value="TUDOR DOMAIN CONTAINING PROTEIN"/>
    <property type="match status" value="1"/>
</dbReference>
<dbReference type="PROSITE" id="PS50304">
    <property type="entry name" value="TUDOR"/>
    <property type="match status" value="1"/>
</dbReference>
<evidence type="ECO:0000259" key="1">
    <source>
        <dbReference type="PROSITE" id="PS50304"/>
    </source>
</evidence>
<dbReference type="STRING" id="8469.M7BPB6"/>
<dbReference type="GO" id="GO:0034587">
    <property type="term" value="P:piRNA processing"/>
    <property type="evidence" value="ECO:0007669"/>
    <property type="project" value="TreeGrafter"/>
</dbReference>
<dbReference type="GO" id="GO:0030719">
    <property type="term" value="P:P granule organization"/>
    <property type="evidence" value="ECO:0007669"/>
    <property type="project" value="TreeGrafter"/>
</dbReference>
<dbReference type="GO" id="GO:0070306">
    <property type="term" value="P:lens fiber cell differentiation"/>
    <property type="evidence" value="ECO:0007669"/>
    <property type="project" value="TreeGrafter"/>
</dbReference>
<evidence type="ECO:0000313" key="2">
    <source>
        <dbReference type="EMBL" id="EMP37560.1"/>
    </source>
</evidence>
<dbReference type="InterPro" id="IPR002999">
    <property type="entry name" value="Tudor"/>
</dbReference>
<dbReference type="GO" id="GO:0007283">
    <property type="term" value="P:spermatogenesis"/>
    <property type="evidence" value="ECO:0007669"/>
    <property type="project" value="TreeGrafter"/>
</dbReference>